<sequence>MGQSLFLYGGVSLASKKDIVQKLKRKATTQIAKKEAVPPAGIKGRITKTTKIQEPVYPLRVVESNPEPEITPDQKELRVHCKINNMNYGNLLVEKKETVVKLKWNKNTGVLLNELLDNLVNIQQTKQTGYKDERIFSLLQEIEGAIRVEEGRMYFLKIKDIKTEWICLSINEPDKATDYPAKAAGTEPDSDIFYGKVITNEQVNKILEKKNTVKIL</sequence>
<protein>
    <submittedName>
        <fullName evidence="1">Uncharacterized protein</fullName>
    </submittedName>
</protein>
<comment type="caution">
    <text evidence="1">The sequence shown here is derived from an EMBL/GenBank/DDBJ whole genome shotgun (WGS) entry which is preliminary data.</text>
</comment>
<accession>A0A1J5EGX5</accession>
<dbReference type="Proteomes" id="UP000183085">
    <property type="component" value="Unassembled WGS sequence"/>
</dbReference>
<dbReference type="EMBL" id="MNYI01000066">
    <property type="protein sequence ID" value="OIP41920.1"/>
    <property type="molecule type" value="Genomic_DNA"/>
</dbReference>
<organism evidence="1 2">
    <name type="scientific">Candidatus Desantisbacteria bacterium CG2_30_40_21</name>
    <dbReference type="NCBI Taxonomy" id="1817895"/>
    <lineage>
        <taxon>Bacteria</taxon>
        <taxon>Candidatus Desantisiibacteriota</taxon>
    </lineage>
</organism>
<name>A0A1J5EGX5_9BACT</name>
<dbReference type="AlphaFoldDB" id="A0A1J5EGX5"/>
<evidence type="ECO:0000313" key="2">
    <source>
        <dbReference type="Proteomes" id="UP000183085"/>
    </source>
</evidence>
<evidence type="ECO:0000313" key="1">
    <source>
        <dbReference type="EMBL" id="OIP41920.1"/>
    </source>
</evidence>
<dbReference type="STRING" id="1817895.AUJ95_02495"/>
<gene>
    <name evidence="1" type="ORF">AUJ95_02495</name>
</gene>
<proteinExistence type="predicted"/>
<reference evidence="1 2" key="1">
    <citation type="journal article" date="2016" name="Environ. Microbiol.">
        <title>Genomic resolution of a cold subsurface aquifer community provides metabolic insights for novel microbes adapted to high CO concentrations.</title>
        <authorList>
            <person name="Probst A.J."/>
            <person name="Castelle C.J."/>
            <person name="Singh A."/>
            <person name="Brown C.T."/>
            <person name="Anantharaman K."/>
            <person name="Sharon I."/>
            <person name="Hug L.A."/>
            <person name="Burstein D."/>
            <person name="Emerson J.B."/>
            <person name="Thomas B.C."/>
            <person name="Banfield J.F."/>
        </authorList>
    </citation>
    <scope>NUCLEOTIDE SEQUENCE [LARGE SCALE GENOMIC DNA]</scope>
    <source>
        <strain evidence="1">CG2_30_40_21</strain>
    </source>
</reference>